<sequence length="146" mass="16351">MTQGDGTMKYMLIMRATDETFAEFQNTDFNEIMDSMGRFNDEMIRAGVLVAAEGLDDAAEGVVVDYSSEPPVVTDGPYGETKELFNGFWLLNVASKEEAIEWAKRAPLAGAGSKCEIRRVPSIDEFPQDNEWIQKEKAWRESTGQL</sequence>
<accession>A0A1I1C2X0</accession>
<dbReference type="InterPro" id="IPR011008">
    <property type="entry name" value="Dimeric_a/b-barrel"/>
</dbReference>
<reference evidence="4" key="1">
    <citation type="submission" date="2016-10" db="EMBL/GenBank/DDBJ databases">
        <authorList>
            <person name="Varghese N."/>
            <person name="Submissions S."/>
        </authorList>
    </citation>
    <scope>NUCLEOTIDE SEQUENCE [LARGE SCALE GENOMIC DNA]</scope>
    <source>
        <strain evidence="4">CGMCC 4.3568</strain>
    </source>
</reference>
<dbReference type="InterPro" id="IPR005545">
    <property type="entry name" value="YCII"/>
</dbReference>
<organism evidence="3 4">
    <name type="scientific">Amycolatopsis marina</name>
    <dbReference type="NCBI Taxonomy" id="490629"/>
    <lineage>
        <taxon>Bacteria</taxon>
        <taxon>Bacillati</taxon>
        <taxon>Actinomycetota</taxon>
        <taxon>Actinomycetes</taxon>
        <taxon>Pseudonocardiales</taxon>
        <taxon>Pseudonocardiaceae</taxon>
        <taxon>Amycolatopsis</taxon>
    </lineage>
</organism>
<dbReference type="STRING" id="490629.SAMN05216266_11887"/>
<comment type="similarity">
    <text evidence="1">Belongs to the YciI family.</text>
</comment>
<dbReference type="SUPFAM" id="SSF54909">
    <property type="entry name" value="Dimeric alpha+beta barrel"/>
    <property type="match status" value="1"/>
</dbReference>
<dbReference type="PANTHER" id="PTHR35174:SF4">
    <property type="entry name" value="BLL7163 PROTEIN"/>
    <property type="match status" value="1"/>
</dbReference>
<feature type="domain" description="YCII-related" evidence="2">
    <location>
        <begin position="8"/>
        <end position="116"/>
    </location>
</feature>
<protein>
    <submittedName>
        <fullName evidence="3">Uncharacterized conserved protein</fullName>
    </submittedName>
</protein>
<dbReference type="Pfam" id="PF03795">
    <property type="entry name" value="YCII"/>
    <property type="match status" value="1"/>
</dbReference>
<proteinExistence type="inferred from homology"/>
<gene>
    <name evidence="3" type="ORF">SAMN05216266_11887</name>
</gene>
<dbReference type="AlphaFoldDB" id="A0A1I1C2X0"/>
<evidence type="ECO:0000256" key="1">
    <source>
        <dbReference type="ARBA" id="ARBA00007689"/>
    </source>
</evidence>
<dbReference type="EMBL" id="FOKG01000018">
    <property type="protein sequence ID" value="SFB54843.1"/>
    <property type="molecule type" value="Genomic_DNA"/>
</dbReference>
<name>A0A1I1C2X0_9PSEU</name>
<evidence type="ECO:0000313" key="4">
    <source>
        <dbReference type="Proteomes" id="UP000243799"/>
    </source>
</evidence>
<evidence type="ECO:0000313" key="3">
    <source>
        <dbReference type="EMBL" id="SFB54843.1"/>
    </source>
</evidence>
<keyword evidence="4" id="KW-1185">Reference proteome</keyword>
<dbReference type="Gene3D" id="3.30.70.1060">
    <property type="entry name" value="Dimeric alpha+beta barrel"/>
    <property type="match status" value="1"/>
</dbReference>
<dbReference type="Proteomes" id="UP000243799">
    <property type="component" value="Unassembled WGS sequence"/>
</dbReference>
<dbReference type="PANTHER" id="PTHR35174">
    <property type="entry name" value="BLL7171 PROTEIN-RELATED"/>
    <property type="match status" value="1"/>
</dbReference>
<evidence type="ECO:0000259" key="2">
    <source>
        <dbReference type="Pfam" id="PF03795"/>
    </source>
</evidence>